<geneLocation type="plasmid" evidence="3">
    <name>unnamed2</name>
</geneLocation>
<dbReference type="PANTHER" id="PTHR42951">
    <property type="entry name" value="METALLO-BETA-LACTAMASE DOMAIN-CONTAINING"/>
    <property type="match status" value="1"/>
</dbReference>
<dbReference type="InterPro" id="IPR006311">
    <property type="entry name" value="TAT_signal"/>
</dbReference>
<accession>A0AAU7S4A5</accession>
<dbReference type="EMBL" id="CP157962">
    <property type="protein sequence ID" value="XBT97311.1"/>
    <property type="molecule type" value="Genomic_DNA"/>
</dbReference>
<sequence length="298" mass="32260">MFTRRDVLKLSLAAGAVSIIPLAASQAAGSKLNWQFFQAPETGFRRTPVLLTGKKEAILIDGGFTLSDGHAVADAIKATGKRLTTIYVSCNDPDYYFSLRPIVANFPDAKVIAKPVTVAAIHANVEGKLATWGPQLKENGPQKLSDVVIPAASDLKALELDGEKIEIVEVPDMHDRRYLWVPSLKAVFGGVLVSSGIHVWVADEATPEKRQAWIKALDEISARKPKIVIPAHQAEGAPQGLEAVKFTRDYLVAFHEEEVKAKDSAALIAAMTKRYPNLTDVGSLELGAKVAKGEMKWG</sequence>
<dbReference type="CDD" id="cd07739">
    <property type="entry name" value="metallo-hydrolase-like_MBL-fold"/>
    <property type="match status" value="1"/>
</dbReference>
<evidence type="ECO:0000313" key="3">
    <source>
        <dbReference type="EMBL" id="XBT97311.1"/>
    </source>
</evidence>
<reference evidence="3" key="1">
    <citation type="submission" date="2024-06" db="EMBL/GenBank/DDBJ databases">
        <authorList>
            <person name="Li T."/>
            <person name="Gao R."/>
        </authorList>
    </citation>
    <scope>NUCLEOTIDE SEQUENCE</scope>
    <source>
        <strain evidence="3">ZPR3</strain>
        <plasmid evidence="3">unnamed2</plasmid>
    </source>
</reference>
<organism evidence="3">
    <name type="scientific">Rhizobium sp. ZPR3</name>
    <dbReference type="NCBI Taxonomy" id="3158967"/>
    <lineage>
        <taxon>Bacteria</taxon>
        <taxon>Pseudomonadati</taxon>
        <taxon>Pseudomonadota</taxon>
        <taxon>Alphaproteobacteria</taxon>
        <taxon>Hyphomicrobiales</taxon>
        <taxon>Rhizobiaceae</taxon>
        <taxon>Rhizobium/Agrobacterium group</taxon>
        <taxon>Rhizobium</taxon>
    </lineage>
</organism>
<evidence type="ECO:0000259" key="2">
    <source>
        <dbReference type="SMART" id="SM00849"/>
    </source>
</evidence>
<dbReference type="PROSITE" id="PS51318">
    <property type="entry name" value="TAT"/>
    <property type="match status" value="1"/>
</dbReference>
<dbReference type="PANTHER" id="PTHR42951:SF14">
    <property type="entry name" value="METALLO-BETA-LACTAMASE SUPERFAMILY PROTEIN"/>
    <property type="match status" value="1"/>
</dbReference>
<protein>
    <submittedName>
        <fullName evidence="3">MBL fold metallo-hydrolase</fullName>
    </submittedName>
</protein>
<keyword evidence="3" id="KW-0614">Plasmid</keyword>
<dbReference type="RefSeq" id="WP_349962336.1">
    <property type="nucleotide sequence ID" value="NZ_CP157962.1"/>
</dbReference>
<feature type="signal peptide" evidence="1">
    <location>
        <begin position="1"/>
        <end position="27"/>
    </location>
</feature>
<dbReference type="AlphaFoldDB" id="A0AAU7S4A5"/>
<keyword evidence="1" id="KW-0732">Signal</keyword>
<dbReference type="Gene3D" id="3.60.15.10">
    <property type="entry name" value="Ribonuclease Z/Hydroxyacylglutathione hydrolase-like"/>
    <property type="match status" value="1"/>
</dbReference>
<dbReference type="InterPro" id="IPR001279">
    <property type="entry name" value="Metallo-B-lactamas"/>
</dbReference>
<evidence type="ECO:0000256" key="1">
    <source>
        <dbReference type="SAM" id="SignalP"/>
    </source>
</evidence>
<dbReference type="InterPro" id="IPR050855">
    <property type="entry name" value="NDM-1-like"/>
</dbReference>
<name>A0AAU7S4A5_9HYPH</name>
<feature type="domain" description="Metallo-beta-lactamase" evidence="2">
    <location>
        <begin position="45"/>
        <end position="232"/>
    </location>
</feature>
<dbReference type="InterPro" id="IPR036866">
    <property type="entry name" value="RibonucZ/Hydroxyglut_hydro"/>
</dbReference>
<dbReference type="SUPFAM" id="SSF56281">
    <property type="entry name" value="Metallo-hydrolase/oxidoreductase"/>
    <property type="match status" value="1"/>
</dbReference>
<feature type="chain" id="PRO_5043593893" evidence="1">
    <location>
        <begin position="28"/>
        <end position="298"/>
    </location>
</feature>
<gene>
    <name evidence="3" type="ORF">ABM479_28970</name>
</gene>
<dbReference type="SMART" id="SM00849">
    <property type="entry name" value="Lactamase_B"/>
    <property type="match status" value="1"/>
</dbReference>
<proteinExistence type="predicted"/>